<organism evidence="1 2">
    <name type="scientific">Mytilus edulis</name>
    <name type="common">Blue mussel</name>
    <dbReference type="NCBI Taxonomy" id="6550"/>
    <lineage>
        <taxon>Eukaryota</taxon>
        <taxon>Metazoa</taxon>
        <taxon>Spiralia</taxon>
        <taxon>Lophotrochozoa</taxon>
        <taxon>Mollusca</taxon>
        <taxon>Bivalvia</taxon>
        <taxon>Autobranchia</taxon>
        <taxon>Pteriomorphia</taxon>
        <taxon>Mytilida</taxon>
        <taxon>Mytiloidea</taxon>
        <taxon>Mytilidae</taxon>
        <taxon>Mytilinae</taxon>
        <taxon>Mytilus</taxon>
    </lineage>
</organism>
<evidence type="ECO:0000313" key="1">
    <source>
        <dbReference type="EMBL" id="CAG2209698.1"/>
    </source>
</evidence>
<accession>A0A8S3RN79</accession>
<dbReference type="OrthoDB" id="6193548at2759"/>
<dbReference type="Proteomes" id="UP000683360">
    <property type="component" value="Unassembled WGS sequence"/>
</dbReference>
<reference evidence="1" key="1">
    <citation type="submission" date="2021-03" db="EMBL/GenBank/DDBJ databases">
        <authorList>
            <person name="Bekaert M."/>
        </authorList>
    </citation>
    <scope>NUCLEOTIDE SEQUENCE</scope>
</reference>
<dbReference type="AlphaFoldDB" id="A0A8S3RN79"/>
<comment type="caution">
    <text evidence="1">The sequence shown here is derived from an EMBL/GenBank/DDBJ whole genome shotgun (WGS) entry which is preliminary data.</text>
</comment>
<evidence type="ECO:0000313" key="2">
    <source>
        <dbReference type="Proteomes" id="UP000683360"/>
    </source>
</evidence>
<gene>
    <name evidence="1" type="ORF">MEDL_23820</name>
</gene>
<proteinExistence type="predicted"/>
<sequence>MSKLIILMDATLDQLQSVEGIDNEMAIQILEVRDASHFIDFNAVSGITGVPKSTLKKYFIEPGMLFFYQKIHNDLVSFRQEIKQDLSIITSGLQSIITSGLQEEDKTMAEVDKTEETTGTSGIRLTEMETSQLIKSTTQFQNHIPLLQDEHREVPEKLDTLIKHKNQQVEEQFGTQPKCLSTSASSTPYQDFSVVSPISKSTSYFMNKDIMGNPCASAETTLKIDTAPRVVQVRVRPLGSRLTQEEESHNELVVKTVGRSLDVHVAVNSIQIRATIDTAVLKGTGLQLLTDILANSGQFTIRVIYLIGTINLGLHGLIVCRAMVDLVRYVLNSFMFKTMKRKSLPEDDYDTLLIQNHLPVLISHVMEITPQYTVNIVNNTASEISPIATDLSNKMVSDENRYVDITDETSDNHKVRREGVSQQRSAGAQGPAASLVTAYSLAAIDRKLINSYWSLPHQCFVCGLVTQAKMGCHVLKTTLSCYFEPHTTCWSCEVPTGPLTHRHAIEHREERSVFDEDFFGASLCWVHVIKLAQCY</sequence>
<name>A0A8S3RN79_MYTED</name>
<dbReference type="EMBL" id="CAJPWZ010001208">
    <property type="protein sequence ID" value="CAG2209698.1"/>
    <property type="molecule type" value="Genomic_DNA"/>
</dbReference>
<keyword evidence="2" id="KW-1185">Reference proteome</keyword>
<protein>
    <submittedName>
        <fullName evidence="1">Uncharacterized protein</fullName>
    </submittedName>
</protein>